<feature type="chain" id="PRO_5036485513" description="SUEL-type lectin domain-containing protein" evidence="1">
    <location>
        <begin position="18"/>
        <end position="226"/>
    </location>
</feature>
<evidence type="ECO:0008006" key="4">
    <source>
        <dbReference type="Google" id="ProtNLM"/>
    </source>
</evidence>
<keyword evidence="3" id="KW-1185">Reference proteome</keyword>
<keyword evidence="1" id="KW-0732">Signal</keyword>
<dbReference type="EnsemblMetazoa" id="G18308.1">
    <property type="protein sequence ID" value="G18308.1:cds"/>
    <property type="gene ID" value="G18308"/>
</dbReference>
<sequence>MVKRFIFLIIYCHFNLGRDVRGQRACNEDSNVLDSCDGRVISNRNISVDFGVIKYQCSCYFTPAFNVLLSYVLNRYPAFDGCGTAIQIREINGNIYRMPCTSSVSSIVDSSQMTIVELACDDSTNCGNAGYCLQILSNNASIVVNGSCQSKSSSEASIATAQSVPTRLIQSDQTYAMQRNSKQADITAFTLEKEKKDWRSKSKKELTENIYHLRKDERLQGDLQNI</sequence>
<accession>A0A8W8JFJ2</accession>
<evidence type="ECO:0000256" key="1">
    <source>
        <dbReference type="SAM" id="SignalP"/>
    </source>
</evidence>
<organism evidence="2 3">
    <name type="scientific">Magallana gigas</name>
    <name type="common">Pacific oyster</name>
    <name type="synonym">Crassostrea gigas</name>
    <dbReference type="NCBI Taxonomy" id="29159"/>
    <lineage>
        <taxon>Eukaryota</taxon>
        <taxon>Metazoa</taxon>
        <taxon>Spiralia</taxon>
        <taxon>Lophotrochozoa</taxon>
        <taxon>Mollusca</taxon>
        <taxon>Bivalvia</taxon>
        <taxon>Autobranchia</taxon>
        <taxon>Pteriomorphia</taxon>
        <taxon>Ostreida</taxon>
        <taxon>Ostreoidea</taxon>
        <taxon>Ostreidae</taxon>
        <taxon>Magallana</taxon>
    </lineage>
</organism>
<reference evidence="2" key="1">
    <citation type="submission" date="2022-08" db="UniProtKB">
        <authorList>
            <consortium name="EnsemblMetazoa"/>
        </authorList>
    </citation>
    <scope>IDENTIFICATION</scope>
    <source>
        <strain evidence="2">05x7-T-G4-1.051#20</strain>
    </source>
</reference>
<name>A0A8W8JFJ2_MAGGI</name>
<dbReference type="Proteomes" id="UP000005408">
    <property type="component" value="Unassembled WGS sequence"/>
</dbReference>
<evidence type="ECO:0000313" key="2">
    <source>
        <dbReference type="EnsemblMetazoa" id="G18308.1:cds"/>
    </source>
</evidence>
<evidence type="ECO:0000313" key="3">
    <source>
        <dbReference type="Proteomes" id="UP000005408"/>
    </source>
</evidence>
<dbReference type="AlphaFoldDB" id="A0A8W8JFJ2"/>
<proteinExistence type="predicted"/>
<protein>
    <recommendedName>
        <fullName evidence="4">SUEL-type lectin domain-containing protein</fullName>
    </recommendedName>
</protein>
<feature type="signal peptide" evidence="1">
    <location>
        <begin position="1"/>
        <end position="17"/>
    </location>
</feature>